<dbReference type="Proteomes" id="UP001224775">
    <property type="component" value="Unassembled WGS sequence"/>
</dbReference>
<evidence type="ECO:0000313" key="9">
    <source>
        <dbReference type="Proteomes" id="UP001224775"/>
    </source>
</evidence>
<evidence type="ECO:0000256" key="6">
    <source>
        <dbReference type="SAM" id="MobiDB-lite"/>
    </source>
</evidence>
<name>A0AAD9DJQ8_9STRA</name>
<dbReference type="GO" id="GO:0051539">
    <property type="term" value="F:4 iron, 4 sulfur cluster binding"/>
    <property type="evidence" value="ECO:0007669"/>
    <property type="project" value="UniProtKB-KW"/>
</dbReference>
<dbReference type="SUPFAM" id="SSF53920">
    <property type="entry name" value="Fe-only hydrogenase"/>
    <property type="match status" value="3"/>
</dbReference>
<dbReference type="InterPro" id="IPR004108">
    <property type="entry name" value="Fe_hydrogenase_lsu_C"/>
</dbReference>
<organism evidence="8 9">
    <name type="scientific">Skeletonema marinoi</name>
    <dbReference type="NCBI Taxonomy" id="267567"/>
    <lineage>
        <taxon>Eukaryota</taxon>
        <taxon>Sar</taxon>
        <taxon>Stramenopiles</taxon>
        <taxon>Ochrophyta</taxon>
        <taxon>Bacillariophyta</taxon>
        <taxon>Coscinodiscophyceae</taxon>
        <taxon>Thalassiosirophycidae</taxon>
        <taxon>Thalassiosirales</taxon>
        <taxon>Skeletonemataceae</taxon>
        <taxon>Skeletonema</taxon>
        <taxon>Skeletonema marinoi-dohrnii complex</taxon>
    </lineage>
</organism>
<feature type="non-terminal residue" evidence="8">
    <location>
        <position position="1"/>
    </location>
</feature>
<keyword evidence="9" id="KW-1185">Reference proteome</keyword>
<dbReference type="InterPro" id="IPR050340">
    <property type="entry name" value="Cytosolic_Fe-S_CAF"/>
</dbReference>
<keyword evidence="2" id="KW-0004">4Fe-4S</keyword>
<comment type="caution">
    <text evidence="8">The sequence shown here is derived from an EMBL/GenBank/DDBJ whole genome shotgun (WGS) entry which is preliminary data.</text>
</comment>
<proteinExistence type="inferred from homology"/>
<feature type="compositionally biased region" description="Basic residues" evidence="6">
    <location>
        <begin position="77"/>
        <end position="88"/>
    </location>
</feature>
<evidence type="ECO:0000256" key="3">
    <source>
        <dbReference type="ARBA" id="ARBA00022723"/>
    </source>
</evidence>
<feature type="compositionally biased region" description="Basic and acidic residues" evidence="6">
    <location>
        <begin position="91"/>
        <end position="121"/>
    </location>
</feature>
<evidence type="ECO:0000256" key="5">
    <source>
        <dbReference type="ARBA" id="ARBA00023014"/>
    </source>
</evidence>
<evidence type="ECO:0000313" key="8">
    <source>
        <dbReference type="EMBL" id="KAK1748260.1"/>
    </source>
</evidence>
<evidence type="ECO:0000256" key="2">
    <source>
        <dbReference type="ARBA" id="ARBA00022485"/>
    </source>
</evidence>
<feature type="compositionally biased region" description="Low complexity" evidence="6">
    <location>
        <begin position="645"/>
        <end position="655"/>
    </location>
</feature>
<dbReference type="PANTHER" id="PTHR11615">
    <property type="entry name" value="NITRATE, FORMATE, IRON DEHYDROGENASE"/>
    <property type="match status" value="1"/>
</dbReference>
<dbReference type="GO" id="GO:0046872">
    <property type="term" value="F:metal ion binding"/>
    <property type="evidence" value="ECO:0007669"/>
    <property type="project" value="UniProtKB-KW"/>
</dbReference>
<feature type="region of interest" description="Disordered" evidence="6">
    <location>
        <begin position="643"/>
        <end position="666"/>
    </location>
</feature>
<dbReference type="InterPro" id="IPR009016">
    <property type="entry name" value="Fe_hydrogenase"/>
</dbReference>
<dbReference type="Pfam" id="PF02906">
    <property type="entry name" value="Fe_hyd_lg_C"/>
    <property type="match status" value="2"/>
</dbReference>
<feature type="domain" description="Iron hydrogenase large subunit C-terminal" evidence="7">
    <location>
        <begin position="644"/>
        <end position="747"/>
    </location>
</feature>
<keyword evidence="3" id="KW-0479">Metal-binding</keyword>
<comment type="similarity">
    <text evidence="1">Belongs to the NARF family.</text>
</comment>
<dbReference type="Gene3D" id="3.40.950.10">
    <property type="entry name" value="Fe-only Hydrogenase (Larger Subunit), Chain L, domain 3"/>
    <property type="match status" value="2"/>
</dbReference>
<gene>
    <name evidence="8" type="ORF">QTG54_000199</name>
</gene>
<feature type="region of interest" description="Disordered" evidence="6">
    <location>
        <begin position="29"/>
        <end position="59"/>
    </location>
</feature>
<feature type="compositionally biased region" description="Polar residues" evidence="6">
    <location>
        <begin position="50"/>
        <end position="59"/>
    </location>
</feature>
<evidence type="ECO:0000256" key="1">
    <source>
        <dbReference type="ARBA" id="ARBA00006596"/>
    </source>
</evidence>
<dbReference type="FunFam" id="3.30.70.20:FF:000042">
    <property type="entry name" value="Cytosolic Fe-S cluster assembly factor NAR1"/>
    <property type="match status" value="1"/>
</dbReference>
<keyword evidence="5" id="KW-0411">Iron-sulfur</keyword>
<sequence>DAFNMPVFINNADDYLGPSQACVNPLFTAPTPATGSVKTKEPSLEDLGNSDATLKSSDNGELSNVELSAGLVSAKVAPRRRKQQRRVPRITYEDKKAQSNNHDNKSVRLESSADKNSNKNKSLDVIDSTTYTTSTKKKATVTLSDCLACSGCVTSAEAVLMEHHSIEKLKELCTQQSQSEKQKKIVFTISPASLSDLYRHLYLERSETEDSSRKLPSRQWLLAKVSAFLQNEFDAEMVIDGTLPQTISLLESATEFCYRYRKRMSRDESVDLKPVRNCLRLRYPQRKQEAEELVKEVDMQRNIIKRNKRLRSLIRCTFDELKDAASDDLVILQSQVEHLAPLNRENEQNIELYGSGSYADYIFRYAASDLFNCRLPLDEPLPWADSSQTNTPTSTGNSGGVIRRRRKRPDMSGLRELSLYKHTDGTYSCMKPKDAPSVEPVLKFATAYGFKNVQTVLQSLSKKTTSMDKCSDCHYIEIMACPSGCPNGGGQIGANGRRETPRETKERVRKVVQSVPRVISKDGRLPMYYGSNEPFSQEARRIFHTCNHVVPELELSTGASAGVAVNATKCLASRCTFDELKDAASDDLVILQSQVEHLAPLNRENEQNIELYGSGSYADYIFRYAAWDLFNCRLPLDEPLPWADSSQTNTPTSTGNSGGVIRRRRKRPDMSGLRELSLYKHCGTYSCMKPKDAPSVEPVLKFATAYGFKNVQTVLQSLSKKTTSMDKCCDCHYIEIMACPSGCPNGGGQIGANGRRETPRETKERVRKVVQTVPRVISKDGRLPMYYGSNEPFSQEARRIFHTCNHVVPELELSTGASAGVAVNATKW</sequence>
<dbReference type="EMBL" id="JATAAI010000001">
    <property type="protein sequence ID" value="KAK1748260.1"/>
    <property type="molecule type" value="Genomic_DNA"/>
</dbReference>
<accession>A0AAD9DJQ8</accession>
<keyword evidence="4" id="KW-0408">Iron</keyword>
<reference evidence="8" key="1">
    <citation type="submission" date="2023-06" db="EMBL/GenBank/DDBJ databases">
        <title>Survivors Of The Sea: Transcriptome response of Skeletonema marinoi to long-term dormancy.</title>
        <authorList>
            <person name="Pinder M.I.M."/>
            <person name="Kourtchenko O."/>
            <person name="Robertson E.K."/>
            <person name="Larsson T."/>
            <person name="Maumus F."/>
            <person name="Osuna-Cruz C.M."/>
            <person name="Vancaester E."/>
            <person name="Stenow R."/>
            <person name="Vandepoele K."/>
            <person name="Ploug H."/>
            <person name="Bruchert V."/>
            <person name="Godhe A."/>
            <person name="Topel M."/>
        </authorList>
    </citation>
    <scope>NUCLEOTIDE SEQUENCE</scope>
    <source>
        <strain evidence="8">R05AC</strain>
    </source>
</reference>
<feature type="domain" description="Iron hydrogenase large subunit C-terminal" evidence="7">
    <location>
        <begin position="385"/>
        <end position="489"/>
    </location>
</feature>
<feature type="compositionally biased region" description="Low complexity" evidence="6">
    <location>
        <begin position="386"/>
        <end position="396"/>
    </location>
</feature>
<feature type="region of interest" description="Disordered" evidence="6">
    <location>
        <begin position="382"/>
        <end position="408"/>
    </location>
</feature>
<evidence type="ECO:0000256" key="4">
    <source>
        <dbReference type="ARBA" id="ARBA00023004"/>
    </source>
</evidence>
<dbReference type="AlphaFoldDB" id="A0AAD9DJQ8"/>
<evidence type="ECO:0000259" key="7">
    <source>
        <dbReference type="Pfam" id="PF02906"/>
    </source>
</evidence>
<protein>
    <submittedName>
        <fullName evidence="8">Cytosolic iron-sulfur assembly component</fullName>
    </submittedName>
</protein>
<feature type="region of interest" description="Disordered" evidence="6">
    <location>
        <begin position="76"/>
        <end position="121"/>
    </location>
</feature>